<accession>A0A346A2E6</accession>
<protein>
    <recommendedName>
        <fullName evidence="2">UPF0301 protein DW352_24150</fullName>
    </recommendedName>
</protein>
<evidence type="ECO:0000256" key="1">
    <source>
        <dbReference type="ARBA" id="ARBA00009600"/>
    </source>
</evidence>
<dbReference type="Gene3D" id="3.40.1740.10">
    <property type="entry name" value="VC0467-like"/>
    <property type="match status" value="1"/>
</dbReference>
<evidence type="ECO:0000256" key="2">
    <source>
        <dbReference type="HAMAP-Rule" id="MF_00758"/>
    </source>
</evidence>
<dbReference type="SUPFAM" id="SSF143456">
    <property type="entry name" value="VC0467-like"/>
    <property type="match status" value="1"/>
</dbReference>
<keyword evidence="4" id="KW-1185">Reference proteome</keyword>
<evidence type="ECO:0000313" key="3">
    <source>
        <dbReference type="EMBL" id="AXK83343.1"/>
    </source>
</evidence>
<dbReference type="RefSeq" id="WP_115693722.1">
    <property type="nucleotide sequence ID" value="NZ_CP031417.1"/>
</dbReference>
<comment type="similarity">
    <text evidence="1 2">Belongs to the UPF0301 (AlgH) family.</text>
</comment>
<proteinExistence type="inferred from homology"/>
<dbReference type="PANTHER" id="PTHR30327:SF1">
    <property type="entry name" value="UPF0301 PROTEIN YQGE"/>
    <property type="match status" value="1"/>
</dbReference>
<dbReference type="OrthoDB" id="9807486at2"/>
<dbReference type="InterPro" id="IPR003774">
    <property type="entry name" value="AlgH-like"/>
</dbReference>
<dbReference type="NCBIfam" id="NF001266">
    <property type="entry name" value="PRK00228.1-1"/>
    <property type="match status" value="1"/>
</dbReference>
<dbReference type="AlphaFoldDB" id="A0A346A2E6"/>
<dbReference type="KEGG" id="ptaw:DW352_24150"/>
<organism evidence="3 4">
    <name type="scientific">Pseudolabrys taiwanensis</name>
    <dbReference type="NCBI Taxonomy" id="331696"/>
    <lineage>
        <taxon>Bacteria</taxon>
        <taxon>Pseudomonadati</taxon>
        <taxon>Pseudomonadota</taxon>
        <taxon>Alphaproteobacteria</taxon>
        <taxon>Hyphomicrobiales</taxon>
        <taxon>Xanthobacteraceae</taxon>
        <taxon>Pseudolabrys</taxon>
    </lineage>
</organism>
<sequence>MKMTRNSTEEPSARGYLDGQMLIAMPAMADERFSRSVIYVCAHSTEGAMGIVINQPAQNIKFPDLLVQLEVIPASERIQLPNQAETVKVLKGGPVETGRGFVLHSADFFIENSTLPIDDGICLTATLDILKAIARGNGPHNAILALGYAGWAPGQLEQEIQQNGWLHCPADSDLIFGTDIEHKYERALRKIGIDLAMLSNEAGHA</sequence>
<dbReference type="Proteomes" id="UP000254889">
    <property type="component" value="Chromosome"/>
</dbReference>
<dbReference type="HAMAP" id="MF_00758">
    <property type="entry name" value="UPF0301"/>
    <property type="match status" value="1"/>
</dbReference>
<reference evidence="3 4" key="1">
    <citation type="submission" date="2018-07" db="EMBL/GenBank/DDBJ databases">
        <authorList>
            <person name="Quirk P.G."/>
            <person name="Krulwich T.A."/>
        </authorList>
    </citation>
    <scope>NUCLEOTIDE SEQUENCE [LARGE SCALE GENOMIC DNA]</scope>
    <source>
        <strain evidence="3 4">CC-BB4</strain>
    </source>
</reference>
<dbReference type="EMBL" id="CP031417">
    <property type="protein sequence ID" value="AXK83343.1"/>
    <property type="molecule type" value="Genomic_DNA"/>
</dbReference>
<name>A0A346A2E6_9HYPH</name>
<evidence type="ECO:0000313" key="4">
    <source>
        <dbReference type="Proteomes" id="UP000254889"/>
    </source>
</evidence>
<dbReference type="NCBIfam" id="NF001268">
    <property type="entry name" value="PRK00228.1-4"/>
    <property type="match status" value="1"/>
</dbReference>
<gene>
    <name evidence="3" type="ORF">DW352_24150</name>
</gene>
<dbReference type="PANTHER" id="PTHR30327">
    <property type="entry name" value="UNCHARACTERIZED PROTEIN YQGE"/>
    <property type="match status" value="1"/>
</dbReference>
<dbReference type="Pfam" id="PF02622">
    <property type="entry name" value="DUF179"/>
    <property type="match status" value="1"/>
</dbReference>
<dbReference type="GO" id="GO:0005829">
    <property type="term" value="C:cytosol"/>
    <property type="evidence" value="ECO:0007669"/>
    <property type="project" value="TreeGrafter"/>
</dbReference>